<evidence type="ECO:0000256" key="9">
    <source>
        <dbReference type="ARBA" id="ARBA00023065"/>
    </source>
</evidence>
<organism evidence="14 15">
    <name type="scientific">Clavelina lepadiformis</name>
    <name type="common">Light-bulb sea squirt</name>
    <name type="synonym">Ascidia lepadiformis</name>
    <dbReference type="NCBI Taxonomy" id="159417"/>
    <lineage>
        <taxon>Eukaryota</taxon>
        <taxon>Metazoa</taxon>
        <taxon>Chordata</taxon>
        <taxon>Tunicata</taxon>
        <taxon>Ascidiacea</taxon>
        <taxon>Aplousobranchia</taxon>
        <taxon>Clavelinidae</taxon>
        <taxon>Clavelina</taxon>
    </lineage>
</organism>
<protein>
    <submittedName>
        <fullName evidence="14">Uncharacterized protein</fullName>
    </submittedName>
</protein>
<dbReference type="Pfam" id="PF13855">
    <property type="entry name" value="LRR_8"/>
    <property type="match status" value="2"/>
</dbReference>
<keyword evidence="8" id="KW-1133">Transmembrane helix</keyword>
<dbReference type="PROSITE" id="PS51450">
    <property type="entry name" value="LRR"/>
    <property type="match status" value="1"/>
</dbReference>
<dbReference type="SMART" id="SM00365">
    <property type="entry name" value="LRR_SD22"/>
    <property type="match status" value="5"/>
</dbReference>
<evidence type="ECO:0000256" key="11">
    <source>
        <dbReference type="ARBA" id="ARBA00023157"/>
    </source>
</evidence>
<dbReference type="PANTHER" id="PTHR46473">
    <property type="entry name" value="GH08155P"/>
    <property type="match status" value="1"/>
</dbReference>
<keyword evidence="3" id="KW-1003">Cell membrane</keyword>
<evidence type="ECO:0000256" key="5">
    <source>
        <dbReference type="ARBA" id="ARBA00022692"/>
    </source>
</evidence>
<comment type="subcellular location">
    <subcellularLocation>
        <location evidence="1">Cell membrane</location>
        <topology evidence="1">Single-pass membrane protein</topology>
    </subcellularLocation>
</comment>
<keyword evidence="6 13" id="KW-0732">Signal</keyword>
<dbReference type="PANTHER" id="PTHR46473:SF10">
    <property type="entry name" value="LD45603P-RELATED"/>
    <property type="match status" value="1"/>
</dbReference>
<evidence type="ECO:0000313" key="14">
    <source>
        <dbReference type="EMBL" id="CAK8694545.1"/>
    </source>
</evidence>
<keyword evidence="7" id="KW-0677">Repeat</keyword>
<dbReference type="InterPro" id="IPR003591">
    <property type="entry name" value="Leu-rich_rpt_typical-subtyp"/>
</dbReference>
<evidence type="ECO:0000256" key="2">
    <source>
        <dbReference type="ARBA" id="ARBA00022448"/>
    </source>
</evidence>
<dbReference type="Gene3D" id="3.80.10.10">
    <property type="entry name" value="Ribonuclease Inhibitor"/>
    <property type="match status" value="2"/>
</dbReference>
<dbReference type="SMART" id="SM00369">
    <property type="entry name" value="LRR_TYP"/>
    <property type="match status" value="5"/>
</dbReference>
<accession>A0ABP0GWB5</accession>
<evidence type="ECO:0000256" key="13">
    <source>
        <dbReference type="SAM" id="SignalP"/>
    </source>
</evidence>
<evidence type="ECO:0000313" key="15">
    <source>
        <dbReference type="Proteomes" id="UP001642483"/>
    </source>
</evidence>
<comment type="caution">
    <text evidence="14">The sequence shown here is derived from an EMBL/GenBank/DDBJ whole genome shotgun (WGS) entry which is preliminary data.</text>
</comment>
<keyword evidence="11" id="KW-1015">Disulfide bond</keyword>
<keyword evidence="10" id="KW-0472">Membrane</keyword>
<evidence type="ECO:0000256" key="12">
    <source>
        <dbReference type="ARBA" id="ARBA00023303"/>
    </source>
</evidence>
<dbReference type="SUPFAM" id="SSF52058">
    <property type="entry name" value="L domain-like"/>
    <property type="match status" value="1"/>
</dbReference>
<dbReference type="InterPro" id="IPR051432">
    <property type="entry name" value="KCNMA1_auxiliary"/>
</dbReference>
<dbReference type="InterPro" id="IPR001611">
    <property type="entry name" value="Leu-rich_rpt"/>
</dbReference>
<name>A0ABP0GWB5_CLALP</name>
<sequence length="325" mass="36845">MLTNIVQLKACTVICFILLVYLTYVSGDCSYHCEAFDCPCDCYRGEVECGNKHVTKIGSFPTHHRYEILDFGNNKIKKLTKKDFDQRSMKHLQTLQLSANEIALIEDHSFKGLHHLHSIFLNSNEIEEITLHTFAGLSRLHRLYLNNNKIKVLSTGIFQPFKDTLELLYLQSNNIAFIAKDVFGKMKQLKTLDLSKNKITELDASFLGVAPKMTHLFLGYNPWSCEENVVCSSFGEISKRQTKGSGAQKLHLHNNMICQTPEKFQQKDMALVIQLFDCDVSKNKTEPLATDNSGNGVARINADIVIIAAHFATWMFVMLTLRTAC</sequence>
<evidence type="ECO:0000256" key="7">
    <source>
        <dbReference type="ARBA" id="ARBA00022737"/>
    </source>
</evidence>
<feature type="chain" id="PRO_5047202268" evidence="13">
    <location>
        <begin position="28"/>
        <end position="325"/>
    </location>
</feature>
<gene>
    <name evidence="14" type="ORF">CVLEPA_LOCUS27909</name>
</gene>
<evidence type="ECO:0000256" key="10">
    <source>
        <dbReference type="ARBA" id="ARBA00023136"/>
    </source>
</evidence>
<evidence type="ECO:0000256" key="4">
    <source>
        <dbReference type="ARBA" id="ARBA00022614"/>
    </source>
</evidence>
<keyword evidence="4" id="KW-0433">Leucine-rich repeat</keyword>
<feature type="signal peptide" evidence="13">
    <location>
        <begin position="1"/>
        <end position="27"/>
    </location>
</feature>
<proteinExistence type="predicted"/>
<dbReference type="EMBL" id="CAWYQH010000141">
    <property type="protein sequence ID" value="CAK8694545.1"/>
    <property type="molecule type" value="Genomic_DNA"/>
</dbReference>
<keyword evidence="2" id="KW-0813">Transport</keyword>
<dbReference type="Proteomes" id="UP001642483">
    <property type="component" value="Unassembled WGS sequence"/>
</dbReference>
<reference evidence="14 15" key="1">
    <citation type="submission" date="2024-02" db="EMBL/GenBank/DDBJ databases">
        <authorList>
            <person name="Daric V."/>
            <person name="Darras S."/>
        </authorList>
    </citation>
    <scope>NUCLEOTIDE SEQUENCE [LARGE SCALE GENOMIC DNA]</scope>
</reference>
<keyword evidence="15" id="KW-1185">Reference proteome</keyword>
<keyword evidence="5" id="KW-0812">Transmembrane</keyword>
<dbReference type="InterPro" id="IPR032675">
    <property type="entry name" value="LRR_dom_sf"/>
</dbReference>
<keyword evidence="12" id="KW-0407">Ion channel</keyword>
<evidence type="ECO:0000256" key="6">
    <source>
        <dbReference type="ARBA" id="ARBA00022729"/>
    </source>
</evidence>
<evidence type="ECO:0000256" key="3">
    <source>
        <dbReference type="ARBA" id="ARBA00022475"/>
    </source>
</evidence>
<evidence type="ECO:0000256" key="1">
    <source>
        <dbReference type="ARBA" id="ARBA00004162"/>
    </source>
</evidence>
<keyword evidence="9" id="KW-0406">Ion transport</keyword>
<evidence type="ECO:0000256" key="8">
    <source>
        <dbReference type="ARBA" id="ARBA00022989"/>
    </source>
</evidence>